<keyword evidence="7" id="KW-1015">Disulfide bond</keyword>
<evidence type="ECO:0000256" key="1">
    <source>
        <dbReference type="ARBA" id="ARBA00004651"/>
    </source>
</evidence>
<feature type="transmembrane region" description="Helical" evidence="11">
    <location>
        <begin position="221"/>
        <end position="242"/>
    </location>
</feature>
<evidence type="ECO:0000256" key="4">
    <source>
        <dbReference type="ARBA" id="ARBA00022989"/>
    </source>
</evidence>
<evidence type="ECO:0000256" key="2">
    <source>
        <dbReference type="ARBA" id="ARBA00022475"/>
    </source>
</evidence>
<dbReference type="SUPFAM" id="SSF81321">
    <property type="entry name" value="Family A G protein-coupled receptor-like"/>
    <property type="match status" value="1"/>
</dbReference>
<keyword evidence="6 11" id="KW-0472">Membrane</keyword>
<keyword evidence="4 11" id="KW-1133">Transmembrane helix</keyword>
<keyword evidence="2" id="KW-1003">Cell membrane</keyword>
<proteinExistence type="predicted"/>
<feature type="region of interest" description="Disordered" evidence="10">
    <location>
        <begin position="352"/>
        <end position="375"/>
    </location>
</feature>
<evidence type="ECO:0000256" key="7">
    <source>
        <dbReference type="ARBA" id="ARBA00023157"/>
    </source>
</evidence>
<gene>
    <name evidence="13" type="ORF">niasHS_002778</name>
</gene>
<dbReference type="Proteomes" id="UP001620645">
    <property type="component" value="Unassembled WGS sequence"/>
</dbReference>
<dbReference type="PANTHER" id="PTHR24248:SF185">
    <property type="entry name" value="DOPAMINE RECEPTOR 2"/>
    <property type="match status" value="1"/>
</dbReference>
<sequence length="751" mass="81230">MRRKLSLNFLVNSAADGTDFPSPPPFFANFSPISRSSDGAVSSPHLTDGSASIWQWALSASLDRLAQSAVMAPSAGSAVESAEIAASIVRSVGLISNGSSAPAISSASSLSSSSSSSSSTSFAYFVNENASSDFVLSSHFVHWRHPLVALLFVCFCCMTIFGNCLVVLAVFTKKYLRNPTGYLIVSLAVADLIVGLVVMPLNSLFEMSRHVWLLGLTTCDIWHALDILASTSSIWNLCVISLDRYMAGVDPIGYRDRVSKRRIIYCICCVWLVSACISFPAIFWWRASSPHLYKDKRRCLFTDDAYYVVFSAMISFYIPLVLILFAYGRVYCIATTHSRSMKSGEKRILLKHRDRNSGKSAKPGSPAPNQCSRNHSAGSETLRIHFGQKRTTIPGPGRNGGHFDDGAHPPQGTGDESVELRRKMLNGLLLEHNCSAGAFRKMSTNSLSLHTISAHCAVGGGAAAHGQWLNGIKSNGTNQQQHKEQQQQRNNNNDSNNNGTGPPRGDQLKSSPTNSFSLRDAKKCPSAVSAPPGAVWLVHKRSAAPSPFACSLTASNTPKASIISWSTGGGADNATSPQGNTTVADGGGGANAELLANGKQLANDVARNGPGSRKRLAGGMREKSRQMIKQLNEQRAARTLSIVVGVFILCWTPFFLFTPLIALCGNEQSFADYETVFSIFTWAGHLNSMLNPLIYSRFSRDFRKAFKQILTCERERPTKKAIKSPLNIVLAQLTSMAQIPPPTKLGESSEG</sequence>
<evidence type="ECO:0000256" key="9">
    <source>
        <dbReference type="ARBA" id="ARBA00023224"/>
    </source>
</evidence>
<protein>
    <recommendedName>
        <fullName evidence="12">G-protein coupled receptors family 1 profile domain-containing protein</fullName>
    </recommendedName>
</protein>
<keyword evidence="14" id="KW-1185">Reference proteome</keyword>
<dbReference type="GO" id="GO:0005886">
    <property type="term" value="C:plasma membrane"/>
    <property type="evidence" value="ECO:0007669"/>
    <property type="project" value="UniProtKB-SubCell"/>
</dbReference>
<feature type="transmembrane region" description="Helical" evidence="11">
    <location>
        <begin position="675"/>
        <end position="695"/>
    </location>
</feature>
<feature type="transmembrane region" description="Helical" evidence="11">
    <location>
        <begin position="263"/>
        <end position="285"/>
    </location>
</feature>
<dbReference type="InterPro" id="IPR000276">
    <property type="entry name" value="GPCR_Rhodpsn"/>
</dbReference>
<dbReference type="GO" id="GO:0004930">
    <property type="term" value="F:G protein-coupled receptor activity"/>
    <property type="evidence" value="ECO:0007669"/>
    <property type="project" value="UniProtKB-KW"/>
</dbReference>
<feature type="compositionally biased region" description="Polar residues" evidence="10">
    <location>
        <begin position="508"/>
        <end position="517"/>
    </location>
</feature>
<dbReference type="Pfam" id="PF00001">
    <property type="entry name" value="7tm_1"/>
    <property type="match status" value="1"/>
</dbReference>
<feature type="compositionally biased region" description="Low complexity" evidence="10">
    <location>
        <begin position="487"/>
        <end position="498"/>
    </location>
</feature>
<evidence type="ECO:0000256" key="8">
    <source>
        <dbReference type="ARBA" id="ARBA00023170"/>
    </source>
</evidence>
<feature type="region of interest" description="Disordered" evidence="10">
    <location>
        <begin position="469"/>
        <end position="529"/>
    </location>
</feature>
<evidence type="ECO:0000256" key="5">
    <source>
        <dbReference type="ARBA" id="ARBA00023040"/>
    </source>
</evidence>
<accession>A0ABD2K2G4</accession>
<evidence type="ECO:0000313" key="14">
    <source>
        <dbReference type="Proteomes" id="UP001620645"/>
    </source>
</evidence>
<feature type="transmembrane region" description="Helical" evidence="11">
    <location>
        <begin position="305"/>
        <end position="332"/>
    </location>
</feature>
<dbReference type="InterPro" id="IPR017452">
    <property type="entry name" value="GPCR_Rhodpsn_7TM"/>
</dbReference>
<reference evidence="13 14" key="1">
    <citation type="submission" date="2024-10" db="EMBL/GenBank/DDBJ databases">
        <authorList>
            <person name="Kim D."/>
        </authorList>
    </citation>
    <scope>NUCLEOTIDE SEQUENCE [LARGE SCALE GENOMIC DNA]</scope>
    <source>
        <strain evidence="13">Taebaek</strain>
    </source>
</reference>
<feature type="region of interest" description="Disordered" evidence="10">
    <location>
        <begin position="389"/>
        <end position="415"/>
    </location>
</feature>
<organism evidence="13 14">
    <name type="scientific">Heterodera schachtii</name>
    <name type="common">Sugarbeet cyst nematode worm</name>
    <name type="synonym">Tylenchus schachtii</name>
    <dbReference type="NCBI Taxonomy" id="97005"/>
    <lineage>
        <taxon>Eukaryota</taxon>
        <taxon>Metazoa</taxon>
        <taxon>Ecdysozoa</taxon>
        <taxon>Nematoda</taxon>
        <taxon>Chromadorea</taxon>
        <taxon>Rhabditida</taxon>
        <taxon>Tylenchina</taxon>
        <taxon>Tylenchomorpha</taxon>
        <taxon>Tylenchoidea</taxon>
        <taxon>Heteroderidae</taxon>
        <taxon>Heteroderinae</taxon>
        <taxon>Heterodera</taxon>
    </lineage>
</organism>
<dbReference type="PRINTS" id="PR00237">
    <property type="entry name" value="GPCRRHODOPSN"/>
</dbReference>
<dbReference type="EMBL" id="JBICCN010000056">
    <property type="protein sequence ID" value="KAL3097062.1"/>
    <property type="molecule type" value="Genomic_DNA"/>
</dbReference>
<dbReference type="AlphaFoldDB" id="A0ABD2K2G4"/>
<evidence type="ECO:0000313" key="13">
    <source>
        <dbReference type="EMBL" id="KAL3097062.1"/>
    </source>
</evidence>
<evidence type="ECO:0000256" key="3">
    <source>
        <dbReference type="ARBA" id="ARBA00022692"/>
    </source>
</evidence>
<keyword evidence="8" id="KW-0675">Receptor</keyword>
<keyword evidence="3 11" id="KW-0812">Transmembrane</keyword>
<dbReference type="PANTHER" id="PTHR24248">
    <property type="entry name" value="ADRENERGIC RECEPTOR-RELATED G-PROTEIN COUPLED RECEPTOR"/>
    <property type="match status" value="1"/>
</dbReference>
<feature type="transmembrane region" description="Helical" evidence="11">
    <location>
        <begin position="182"/>
        <end position="201"/>
    </location>
</feature>
<name>A0ABD2K2G4_HETSC</name>
<comment type="caution">
    <text evidence="13">The sequence shown here is derived from an EMBL/GenBank/DDBJ whole genome shotgun (WGS) entry which is preliminary data.</text>
</comment>
<evidence type="ECO:0000256" key="10">
    <source>
        <dbReference type="SAM" id="MobiDB-lite"/>
    </source>
</evidence>
<dbReference type="SMART" id="SM01381">
    <property type="entry name" value="7TM_GPCR_Srsx"/>
    <property type="match status" value="1"/>
</dbReference>
<feature type="transmembrane region" description="Helical" evidence="11">
    <location>
        <begin position="639"/>
        <end position="663"/>
    </location>
</feature>
<keyword evidence="5" id="KW-0297">G-protein coupled receptor</keyword>
<dbReference type="PROSITE" id="PS50262">
    <property type="entry name" value="G_PROTEIN_RECEP_F1_2"/>
    <property type="match status" value="1"/>
</dbReference>
<feature type="domain" description="G-protein coupled receptors family 1 profile" evidence="12">
    <location>
        <begin position="162"/>
        <end position="695"/>
    </location>
</feature>
<keyword evidence="9" id="KW-0807">Transducer</keyword>
<evidence type="ECO:0000256" key="6">
    <source>
        <dbReference type="ARBA" id="ARBA00023136"/>
    </source>
</evidence>
<dbReference type="FunFam" id="1.20.1070.10:FF:000523">
    <property type="entry name" value="5-hydroxytryptamine receptor 2B"/>
    <property type="match status" value="1"/>
</dbReference>
<comment type="subcellular location">
    <subcellularLocation>
        <location evidence="1">Cell membrane</location>
        <topology evidence="1">Multi-pass membrane protein</topology>
    </subcellularLocation>
</comment>
<evidence type="ECO:0000259" key="12">
    <source>
        <dbReference type="PROSITE" id="PS50262"/>
    </source>
</evidence>
<dbReference type="Gene3D" id="1.20.1070.10">
    <property type="entry name" value="Rhodopsin 7-helix transmembrane proteins"/>
    <property type="match status" value="2"/>
</dbReference>
<evidence type="ECO:0000256" key="11">
    <source>
        <dbReference type="SAM" id="Phobius"/>
    </source>
</evidence>
<feature type="transmembrane region" description="Helical" evidence="11">
    <location>
        <begin position="147"/>
        <end position="170"/>
    </location>
</feature>